<reference evidence="2 3" key="1">
    <citation type="journal article" date="2018" name="New Phytol.">
        <title>Comparative genomics and transcriptomics depict ericoid mycorrhizal fungi as versatile saprotrophs and plant mutualists.</title>
        <authorList>
            <person name="Martino E."/>
            <person name="Morin E."/>
            <person name="Grelet G.A."/>
            <person name="Kuo A."/>
            <person name="Kohler A."/>
            <person name="Daghino S."/>
            <person name="Barry K.W."/>
            <person name="Cichocki N."/>
            <person name="Clum A."/>
            <person name="Dockter R.B."/>
            <person name="Hainaut M."/>
            <person name="Kuo R.C."/>
            <person name="LaButti K."/>
            <person name="Lindahl B.D."/>
            <person name="Lindquist E.A."/>
            <person name="Lipzen A."/>
            <person name="Khouja H.R."/>
            <person name="Magnuson J."/>
            <person name="Murat C."/>
            <person name="Ohm R.A."/>
            <person name="Singer S.W."/>
            <person name="Spatafora J.W."/>
            <person name="Wang M."/>
            <person name="Veneault-Fourrey C."/>
            <person name="Henrissat B."/>
            <person name="Grigoriev I.V."/>
            <person name="Martin F.M."/>
            <person name="Perotto S."/>
        </authorList>
    </citation>
    <scope>NUCLEOTIDE SEQUENCE [LARGE SCALE GENOMIC DNA]</scope>
    <source>
        <strain evidence="2 3">ATCC 22711</strain>
    </source>
</reference>
<proteinExistence type="predicted"/>
<sequence>LPTRILDLDLRDGTQDLCLHEPHSEFGVYATLSHCWGSGDKPFMTELATLKKRRKRISFLDLPLSFQDAVKICRKLEIRYLWIDTLCIIQDSFKDWASESAQMARIYKDGVLMIAFSDYQDCHQPVLTQRPELLTCELGKNLNGVYMQSSFARAVGDSNRYVPSLLNEWPSYILGLSSQLGRRAWAFQERILAPRILHYTSQQLIWECASQTLSENGIESHTRDHTIPSIQETRSKNEFYRYWREILQRYTECSLTFSSDKFPALSGVVSEVQKRIDDVYVAGLWKGDLPLGLMWVPARGTLPVAEYRAPSWSWASFEGKIEHKHWIQAED</sequence>
<dbReference type="GeneID" id="36577620"/>
<dbReference type="PANTHER" id="PTHR33112">
    <property type="entry name" value="DOMAIN PROTEIN, PUTATIVE-RELATED"/>
    <property type="match status" value="1"/>
</dbReference>
<dbReference type="OrthoDB" id="5362512at2759"/>
<dbReference type="InterPro" id="IPR010730">
    <property type="entry name" value="HET"/>
</dbReference>
<dbReference type="Pfam" id="PF06985">
    <property type="entry name" value="HET"/>
    <property type="match status" value="1"/>
</dbReference>
<evidence type="ECO:0000259" key="1">
    <source>
        <dbReference type="Pfam" id="PF06985"/>
    </source>
</evidence>
<protein>
    <recommendedName>
        <fullName evidence="1">Heterokaryon incompatibility domain-containing protein</fullName>
    </recommendedName>
</protein>
<dbReference type="PANTHER" id="PTHR33112:SF16">
    <property type="entry name" value="HETEROKARYON INCOMPATIBILITY DOMAIN-CONTAINING PROTEIN"/>
    <property type="match status" value="1"/>
</dbReference>
<feature type="non-terminal residue" evidence="2">
    <location>
        <position position="1"/>
    </location>
</feature>
<dbReference type="InParanoid" id="A0A2T3BAQ0"/>
<gene>
    <name evidence="2" type="ORF">M430DRAFT_73913</name>
</gene>
<dbReference type="EMBL" id="KZ679007">
    <property type="protein sequence ID" value="PSS25401.1"/>
    <property type="molecule type" value="Genomic_DNA"/>
</dbReference>
<feature type="non-terminal residue" evidence="2">
    <location>
        <position position="331"/>
    </location>
</feature>
<dbReference type="STRING" id="857342.A0A2T3BAQ0"/>
<evidence type="ECO:0000313" key="2">
    <source>
        <dbReference type="EMBL" id="PSS25401.1"/>
    </source>
</evidence>
<organism evidence="2 3">
    <name type="scientific">Amorphotheca resinae ATCC 22711</name>
    <dbReference type="NCBI Taxonomy" id="857342"/>
    <lineage>
        <taxon>Eukaryota</taxon>
        <taxon>Fungi</taxon>
        <taxon>Dikarya</taxon>
        <taxon>Ascomycota</taxon>
        <taxon>Pezizomycotina</taxon>
        <taxon>Leotiomycetes</taxon>
        <taxon>Helotiales</taxon>
        <taxon>Amorphothecaceae</taxon>
        <taxon>Amorphotheca</taxon>
    </lineage>
</organism>
<keyword evidence="3" id="KW-1185">Reference proteome</keyword>
<evidence type="ECO:0000313" key="3">
    <source>
        <dbReference type="Proteomes" id="UP000241818"/>
    </source>
</evidence>
<dbReference type="RefSeq" id="XP_024724000.1">
    <property type="nucleotide sequence ID" value="XM_024869539.1"/>
</dbReference>
<name>A0A2T3BAQ0_AMORE</name>
<dbReference type="AlphaFoldDB" id="A0A2T3BAQ0"/>
<accession>A0A2T3BAQ0</accession>
<dbReference type="Proteomes" id="UP000241818">
    <property type="component" value="Unassembled WGS sequence"/>
</dbReference>
<feature type="domain" description="Heterokaryon incompatibility" evidence="1">
    <location>
        <begin position="29"/>
        <end position="189"/>
    </location>
</feature>